<dbReference type="Proteomes" id="UP000192366">
    <property type="component" value="Unassembled WGS sequence"/>
</dbReference>
<dbReference type="InterPro" id="IPR023840">
    <property type="entry name" value="T7SS_Rv3446c"/>
</dbReference>
<evidence type="ECO:0000313" key="1">
    <source>
        <dbReference type="EMBL" id="ORA06870.1"/>
    </source>
</evidence>
<sequence>MTVLLVGPATVHGPRPVPAELAAAACAAIDDPRALVDDRVVDVDDLWRTVLRAAAAHTSPLVLVCPGWWHPARVDRIRRAAGVRHTVRQRHTVYTTVADVIVEIAGEFVLVRIADRVVASVPRLTDRVADDVAAQITAGGPVLIDAPIGVPGAAELAADIAGRCRARRRDTTVVDDHVLLRQAGASARRRGRRVAPLMAGVVLLAAGLGVIVPSGEPAPGQTEPVGEGRVALRLPAGWARYRVVDGAGSPRLQAISPYDPDAAILLTQSPAGPDPAGVLAAALAAQPPGVFADFRATDHRGDRDVMSYTETRPGRDIEWAVFVDGPVRIAIGCQQPDRIREHCAEAVRSARTVPD</sequence>
<organism evidence="1 2">
    <name type="scientific">Mycolicibacterium bacteremicum</name>
    <name type="common">Mycobacterium bacteremicum</name>
    <dbReference type="NCBI Taxonomy" id="564198"/>
    <lineage>
        <taxon>Bacteria</taxon>
        <taxon>Bacillati</taxon>
        <taxon>Actinomycetota</taxon>
        <taxon>Actinomycetes</taxon>
        <taxon>Mycobacteriales</taxon>
        <taxon>Mycobacteriaceae</taxon>
        <taxon>Mycolicibacterium</taxon>
    </lineage>
</organism>
<reference evidence="1 2" key="1">
    <citation type="submission" date="2017-02" db="EMBL/GenBank/DDBJ databases">
        <title>The new phylogeny of genus Mycobacterium.</title>
        <authorList>
            <person name="Tortoli E."/>
            <person name="Trovato A."/>
            <person name="Cirillo D.M."/>
        </authorList>
    </citation>
    <scope>NUCLEOTIDE SEQUENCE [LARGE SCALE GENOMIC DNA]</scope>
    <source>
        <strain evidence="1 2">DSM 45578</strain>
    </source>
</reference>
<accession>A0A1W9Z4C4</accession>
<dbReference type="NCBIfam" id="TIGR03931">
    <property type="entry name" value="T7SS_Rv3446c"/>
    <property type="match status" value="1"/>
</dbReference>
<proteinExistence type="predicted"/>
<dbReference type="AlphaFoldDB" id="A0A1W9Z4C4"/>
<comment type="caution">
    <text evidence="1">The sequence shown here is derived from an EMBL/GenBank/DDBJ whole genome shotgun (WGS) entry which is preliminary data.</text>
</comment>
<dbReference type="STRING" id="564198.BST17_03965"/>
<evidence type="ECO:0000313" key="2">
    <source>
        <dbReference type="Proteomes" id="UP000192366"/>
    </source>
</evidence>
<protein>
    <submittedName>
        <fullName evidence="1">Type VII secretion-associated protein</fullName>
    </submittedName>
</protein>
<keyword evidence="2" id="KW-1185">Reference proteome</keyword>
<dbReference type="EMBL" id="MVHJ01000002">
    <property type="protein sequence ID" value="ORA06870.1"/>
    <property type="molecule type" value="Genomic_DNA"/>
</dbReference>
<gene>
    <name evidence="1" type="ORF">BST17_03965</name>
</gene>
<name>A0A1W9Z4C4_MYCBA</name>